<comment type="caution">
    <text evidence="1">The sequence shown here is derived from an EMBL/GenBank/DDBJ whole genome shotgun (WGS) entry which is preliminary data.</text>
</comment>
<name>A0A917D043_9NOCA</name>
<organism evidence="1 2">
    <name type="scientific">Rhodococcoides trifolii</name>
    <dbReference type="NCBI Taxonomy" id="908250"/>
    <lineage>
        <taxon>Bacteria</taxon>
        <taxon>Bacillati</taxon>
        <taxon>Actinomycetota</taxon>
        <taxon>Actinomycetes</taxon>
        <taxon>Mycobacteriales</taxon>
        <taxon>Nocardiaceae</taxon>
        <taxon>Rhodococcoides</taxon>
    </lineage>
</organism>
<dbReference type="Pfam" id="PF03237">
    <property type="entry name" value="Terminase_6N"/>
    <property type="match status" value="1"/>
</dbReference>
<protein>
    <recommendedName>
        <fullName evidence="3">Terminase</fullName>
    </recommendedName>
</protein>
<evidence type="ECO:0000313" key="1">
    <source>
        <dbReference type="EMBL" id="GGG04241.1"/>
    </source>
</evidence>
<keyword evidence="2" id="KW-1185">Reference proteome</keyword>
<gene>
    <name evidence="1" type="ORF">GCM10007304_17950</name>
</gene>
<evidence type="ECO:0000313" key="2">
    <source>
        <dbReference type="Proteomes" id="UP000654257"/>
    </source>
</evidence>
<proteinExistence type="predicted"/>
<accession>A0A917D043</accession>
<dbReference type="AlphaFoldDB" id="A0A917D043"/>
<dbReference type="Proteomes" id="UP000654257">
    <property type="component" value="Unassembled WGS sequence"/>
</dbReference>
<dbReference type="EMBL" id="BMCU01000002">
    <property type="protein sequence ID" value="GGG04241.1"/>
    <property type="molecule type" value="Genomic_DNA"/>
</dbReference>
<reference evidence="1" key="2">
    <citation type="submission" date="2020-09" db="EMBL/GenBank/DDBJ databases">
        <authorList>
            <person name="Sun Q."/>
            <person name="Sedlacek I."/>
        </authorList>
    </citation>
    <scope>NUCLEOTIDE SEQUENCE</scope>
    <source>
        <strain evidence="1">CCM 7905</strain>
    </source>
</reference>
<evidence type="ECO:0008006" key="3">
    <source>
        <dbReference type="Google" id="ProtNLM"/>
    </source>
</evidence>
<reference evidence="1" key="1">
    <citation type="journal article" date="2014" name="Int. J. Syst. Evol. Microbiol.">
        <title>Complete genome sequence of Corynebacterium casei LMG S-19264T (=DSM 44701T), isolated from a smear-ripened cheese.</title>
        <authorList>
            <consortium name="US DOE Joint Genome Institute (JGI-PGF)"/>
            <person name="Walter F."/>
            <person name="Albersmeier A."/>
            <person name="Kalinowski J."/>
            <person name="Ruckert C."/>
        </authorList>
    </citation>
    <scope>NUCLEOTIDE SEQUENCE</scope>
    <source>
        <strain evidence="1">CCM 7905</strain>
    </source>
</reference>
<dbReference type="RefSeq" id="WP_188544463.1">
    <property type="nucleotide sequence ID" value="NZ_BMCU01000002.1"/>
</dbReference>
<sequence length="537" mass="58899">MSLLESGEWRKLPDREKRALRDKLAETSIKLGIPINNAIEGPLQLAQKCDPRQVPREHLIAIDKALVQLSATPGAGLMVFAPPQSGKSTIISRWFPFWLLTRNPTDRIVLCSYAASLAQGHGAACRDFVEDYGAPYGLQLKRDENTRAEWTTTAGGGMLSKGVRGGITGKQMNLGIIDDPYADRAQADSPVIRKAVSEWYSSAFTTRKHPEAREIMTMTRWHKDDLAGERLELDGTIDEGGKWIVLYLPAVAVQPDPDRNIHPDSLGRPIGTPLSHPQIPENDHDALNRHWSGRKASVSTRDWNSLFQCSPFGTQGVLLSKDMIRDRTGIPGPARRTGVGIDPSGGGRDTAGIIGGHLDTSGRFWWTHSRTARMSSDKWSREACLLAHEIDADRIVYENNYGGDQAGTLIKQAWLALQHETNPDTGESYIPRGALCPMVTGVASRKSKFLRAEPIAQAVNTGRAWFGPALELNELKSEFEMWEPGSEWSPGALDAGVHLAYELLPAVASGAKVVSVAGKRKDEVQRATGVAARRITR</sequence>